<dbReference type="GO" id="GO:0003723">
    <property type="term" value="F:RNA binding"/>
    <property type="evidence" value="ECO:0007669"/>
    <property type="project" value="TreeGrafter"/>
</dbReference>
<dbReference type="PANTHER" id="PTHR10335">
    <property type="entry name" value="RRNA 2-O-METHYLTRANSFERASE FIBRILLARIN"/>
    <property type="match status" value="1"/>
</dbReference>
<organism evidence="2 3">
    <name type="scientific">Sphaerosporella brunnea</name>
    <dbReference type="NCBI Taxonomy" id="1250544"/>
    <lineage>
        <taxon>Eukaryota</taxon>
        <taxon>Fungi</taxon>
        <taxon>Dikarya</taxon>
        <taxon>Ascomycota</taxon>
        <taxon>Pezizomycotina</taxon>
        <taxon>Pezizomycetes</taxon>
        <taxon>Pezizales</taxon>
        <taxon>Pyronemataceae</taxon>
        <taxon>Sphaerosporella</taxon>
    </lineage>
</organism>
<dbReference type="FunCoup" id="A0A5J5EYK8">
    <property type="interactions" value="11"/>
</dbReference>
<dbReference type="Proteomes" id="UP000326924">
    <property type="component" value="Unassembled WGS sequence"/>
</dbReference>
<dbReference type="InParanoid" id="A0A5J5EYK8"/>
<sequence length="462" mass="52057">MFGAGASIGFPATNRSREYTPETLQTWNVIPNQTALPEREAVRAIHIYDFDNTLFLTPLPNGKIWHAPTLGNLHSPIWLANGGWWHDSRILAATGAGLEEEERRAWEGWWNEHIVQLVQLSMQQKDALAVLLTGRSVKGFGPLLTRILKSKGLEFDMIVLKPEVMPSGHEPETTMAFKTVFMEEVLNTYLEAQDLRIYEDRVKHVRAFEEFCHNYIQATLNRRAHLKAEVIQVAEAARCLDPITELSVIQTMVHEHNSVQRTIHGHRFLPLRIKKTVFYTGYLLSSSTSANLLNTLEIPSMIAKENDVKLLANNVMITPRPASRSVLARTGPLGRKVEFEVVGVAHWEHKVWAALVKPVDNSIRIYTDNPEPTVVLAVRRGAKPIDAGRIDKSHYKPPAKPVRFWTVVGERLLLRIEEDNNEGEWESLFPRRKSAIPASAAASAQTPPLVRAIPSWGGGGRW</sequence>
<gene>
    <name evidence="2" type="ORF">FN846DRAFT_777559</name>
</gene>
<keyword evidence="3" id="KW-1185">Reference proteome</keyword>
<dbReference type="PANTHER" id="PTHR10335:SF23">
    <property type="entry name" value="OB FOLD-CONTAINING PROTEIN, NUCLEIC ACID BINDING"/>
    <property type="match status" value="1"/>
</dbReference>
<accession>A0A5J5EYK8</accession>
<reference evidence="2 3" key="1">
    <citation type="submission" date="2019-09" db="EMBL/GenBank/DDBJ databases">
        <title>Draft genome of the ectomycorrhizal ascomycete Sphaerosporella brunnea.</title>
        <authorList>
            <consortium name="DOE Joint Genome Institute"/>
            <person name="Benucci G.M."/>
            <person name="Marozzi G."/>
            <person name="Antonielli L."/>
            <person name="Sanchez S."/>
            <person name="Marco P."/>
            <person name="Wang X."/>
            <person name="Falini L.B."/>
            <person name="Barry K."/>
            <person name="Haridas S."/>
            <person name="Lipzen A."/>
            <person name="Labutti K."/>
            <person name="Grigoriev I.V."/>
            <person name="Murat C."/>
            <person name="Martin F."/>
            <person name="Albertini E."/>
            <person name="Donnini D."/>
            <person name="Bonito G."/>
        </authorList>
    </citation>
    <scope>NUCLEOTIDE SEQUENCE [LARGE SCALE GENOMIC DNA]</scope>
    <source>
        <strain evidence="2 3">Sb_GMNB300</strain>
    </source>
</reference>
<comment type="caution">
    <text evidence="2">The sequence shown here is derived from an EMBL/GenBank/DDBJ whole genome shotgun (WGS) entry which is preliminary data.</text>
</comment>
<dbReference type="GO" id="GO:1990259">
    <property type="term" value="F:histone H2AQ104 methyltransferase activity"/>
    <property type="evidence" value="ECO:0007669"/>
    <property type="project" value="TreeGrafter"/>
</dbReference>
<dbReference type="GO" id="GO:0031428">
    <property type="term" value="C:box C/D methylation guide snoRNP complex"/>
    <property type="evidence" value="ECO:0007669"/>
    <property type="project" value="TreeGrafter"/>
</dbReference>
<dbReference type="EMBL" id="VXIS01000071">
    <property type="protein sequence ID" value="KAA8908110.1"/>
    <property type="molecule type" value="Genomic_DNA"/>
</dbReference>
<protein>
    <recommendedName>
        <fullName evidence="1">Swiss Army Knife RNA repair protein HAD domain-containing protein</fullName>
    </recommendedName>
</protein>
<dbReference type="GO" id="GO:0032040">
    <property type="term" value="C:small-subunit processome"/>
    <property type="evidence" value="ECO:0007669"/>
    <property type="project" value="TreeGrafter"/>
</dbReference>
<dbReference type="GO" id="GO:0000494">
    <property type="term" value="P:box C/D sno(s)RNA 3'-end processing"/>
    <property type="evidence" value="ECO:0007669"/>
    <property type="project" value="TreeGrafter"/>
</dbReference>
<evidence type="ECO:0000313" key="2">
    <source>
        <dbReference type="EMBL" id="KAA8908110.1"/>
    </source>
</evidence>
<dbReference type="AlphaFoldDB" id="A0A5J5EYK8"/>
<dbReference type="InterPro" id="IPR018812">
    <property type="entry name" value="SAK_HAD"/>
</dbReference>
<feature type="domain" description="Swiss Army Knife RNA repair protein HAD" evidence="1">
    <location>
        <begin position="57"/>
        <end position="258"/>
    </location>
</feature>
<dbReference type="Pfam" id="PF10307">
    <property type="entry name" value="HAD_SAK_1"/>
    <property type="match status" value="1"/>
</dbReference>
<evidence type="ECO:0000259" key="1">
    <source>
        <dbReference type="Pfam" id="PF10307"/>
    </source>
</evidence>
<evidence type="ECO:0000313" key="3">
    <source>
        <dbReference type="Proteomes" id="UP000326924"/>
    </source>
</evidence>
<proteinExistence type="predicted"/>
<name>A0A5J5EYK8_9PEZI</name>
<dbReference type="OrthoDB" id="5596992at2759"/>
<dbReference type="GO" id="GO:0008649">
    <property type="term" value="F:rRNA methyltransferase activity"/>
    <property type="evidence" value="ECO:0007669"/>
    <property type="project" value="TreeGrafter"/>
</dbReference>